<name>A0A9P8I740_9PEZI</name>
<dbReference type="OrthoDB" id="2150604at2759"/>
<dbReference type="EMBL" id="JAGHQL010000096">
    <property type="protein sequence ID" value="KAH0538793.1"/>
    <property type="molecule type" value="Genomic_DNA"/>
</dbReference>
<dbReference type="PANTHER" id="PTHR28037">
    <property type="entry name" value="ALCOHOL O-ACETYLTRANSFERASE 1-RELATED"/>
    <property type="match status" value="1"/>
</dbReference>
<dbReference type="AlphaFoldDB" id="A0A9P8I740"/>
<keyword evidence="2" id="KW-1185">Reference proteome</keyword>
<reference evidence="1" key="1">
    <citation type="submission" date="2021-03" db="EMBL/GenBank/DDBJ databases">
        <title>Comparative genomics and phylogenomic investigation of the class Geoglossomycetes provide insights into ecological specialization and systematics.</title>
        <authorList>
            <person name="Melie T."/>
            <person name="Pirro S."/>
            <person name="Miller A.N."/>
            <person name="Quandt A."/>
        </authorList>
    </citation>
    <scope>NUCLEOTIDE SEQUENCE</scope>
    <source>
        <strain evidence="1">GBOQ0MN5Z8</strain>
    </source>
</reference>
<dbReference type="GO" id="GO:0008080">
    <property type="term" value="F:N-acetyltransferase activity"/>
    <property type="evidence" value="ECO:0007669"/>
    <property type="project" value="TreeGrafter"/>
</dbReference>
<protein>
    <recommendedName>
        <fullName evidence="3">Alcohol acetyltransferase</fullName>
    </recommendedName>
</protein>
<dbReference type="Proteomes" id="UP000698800">
    <property type="component" value="Unassembled WGS sequence"/>
</dbReference>
<dbReference type="InterPro" id="IPR010828">
    <property type="entry name" value="Atf2/Sli1-like"/>
</dbReference>
<dbReference type="PANTHER" id="PTHR28037:SF1">
    <property type="entry name" value="ALCOHOL O-ACETYLTRANSFERASE 1-RELATED"/>
    <property type="match status" value="1"/>
</dbReference>
<evidence type="ECO:0000313" key="1">
    <source>
        <dbReference type="EMBL" id="KAH0538793.1"/>
    </source>
</evidence>
<proteinExistence type="predicted"/>
<dbReference type="SUPFAM" id="SSF52777">
    <property type="entry name" value="CoA-dependent acyltransferases"/>
    <property type="match status" value="1"/>
</dbReference>
<comment type="caution">
    <text evidence="1">The sequence shown here is derived from an EMBL/GenBank/DDBJ whole genome shotgun (WGS) entry which is preliminary data.</text>
</comment>
<dbReference type="InterPro" id="IPR023213">
    <property type="entry name" value="CAT-like_dom_sf"/>
</dbReference>
<dbReference type="Gene3D" id="3.30.559.10">
    <property type="entry name" value="Chloramphenicol acetyltransferase-like domain"/>
    <property type="match status" value="1"/>
</dbReference>
<accession>A0A9P8I740</accession>
<sequence length="487" mass="54494">MSRCDTLRPVGERGNLEKISTARHNLGFYRSVAVTATYVCSELLGDLECVIWAALQEVVLRHPVLCCGIVDEDTRSPTFIRLAAIDLRRNVLFKSSEAGDGKEFSNCLEGEHSKLWPDLQFRPGWRLILMKPQGSRDGERAPTDQSGKRLEIDVLFVWHHALCDGLSGAAFHHSLLKELRRISCQSPPANQSPVIQIPCSVQLSPPIEKLMEFPTTWAFIGRQLWGIFAPLWLCGRPATINPEWIDTENSLPSIDDYKSRVRLISVPAEGLECLRVECRKATVTLTALLQGVIGVSLMELDAIGFTGHVPYSMRRFTGTPMSEMVDQVSEMCVNYDSPLIANLTRNPRDAERIWETARHFQDVMKGEMARAPVDNPLSMLPYLSDYHNFFRKRLGKPNGTFEVSNLGEFKNAEGQAARKGQWGIERMIFSQSAMAVGPALGFNCISVENGPLMISLTWLDGIIEDQQLESLASKVEMKLKTLSLTKS</sequence>
<evidence type="ECO:0008006" key="3">
    <source>
        <dbReference type="Google" id="ProtNLM"/>
    </source>
</evidence>
<evidence type="ECO:0000313" key="2">
    <source>
        <dbReference type="Proteomes" id="UP000698800"/>
    </source>
</evidence>
<dbReference type="InterPro" id="IPR052058">
    <property type="entry name" value="Alcohol_O-acetyltransferase"/>
</dbReference>
<organism evidence="1 2">
    <name type="scientific">Glutinoglossum americanum</name>
    <dbReference type="NCBI Taxonomy" id="1670608"/>
    <lineage>
        <taxon>Eukaryota</taxon>
        <taxon>Fungi</taxon>
        <taxon>Dikarya</taxon>
        <taxon>Ascomycota</taxon>
        <taxon>Pezizomycotina</taxon>
        <taxon>Geoglossomycetes</taxon>
        <taxon>Geoglossales</taxon>
        <taxon>Geoglossaceae</taxon>
        <taxon>Glutinoglossum</taxon>
    </lineage>
</organism>
<gene>
    <name evidence="1" type="ORF">FGG08_004625</name>
</gene>
<dbReference type="Pfam" id="PF07247">
    <property type="entry name" value="AATase"/>
    <property type="match status" value="1"/>
</dbReference>